<keyword evidence="2" id="KW-0648">Protein biosynthesis</keyword>
<organism evidence="5 6">
    <name type="scientific">Anisodus tanguticus</name>
    <dbReference type="NCBI Taxonomy" id="243964"/>
    <lineage>
        <taxon>Eukaryota</taxon>
        <taxon>Viridiplantae</taxon>
        <taxon>Streptophyta</taxon>
        <taxon>Embryophyta</taxon>
        <taxon>Tracheophyta</taxon>
        <taxon>Spermatophyta</taxon>
        <taxon>Magnoliopsida</taxon>
        <taxon>eudicotyledons</taxon>
        <taxon>Gunneridae</taxon>
        <taxon>Pentapetalae</taxon>
        <taxon>asterids</taxon>
        <taxon>lamiids</taxon>
        <taxon>Solanales</taxon>
        <taxon>Solanaceae</taxon>
        <taxon>Solanoideae</taxon>
        <taxon>Hyoscyameae</taxon>
        <taxon>Anisodus</taxon>
    </lineage>
</organism>
<dbReference type="Proteomes" id="UP001291623">
    <property type="component" value="Unassembled WGS sequence"/>
</dbReference>
<protein>
    <recommendedName>
        <fullName evidence="4">Cyclin-dependent kinase inhibitor domain-containing protein</fullName>
    </recommendedName>
</protein>
<proteinExistence type="predicted"/>
<feature type="domain" description="Cyclin-dependent kinase inhibitor" evidence="4">
    <location>
        <begin position="102"/>
        <end position="144"/>
    </location>
</feature>
<dbReference type="InterPro" id="IPR044898">
    <property type="entry name" value="CDI_dom_sf"/>
</dbReference>
<dbReference type="Gene3D" id="3.75.10.10">
    <property type="entry name" value="L-arginine/glycine Amidinotransferase, Chain A"/>
    <property type="match status" value="1"/>
</dbReference>
<keyword evidence="3" id="KW-0649">Protein kinase inhibitor</keyword>
<dbReference type="AlphaFoldDB" id="A0AAE1QPK8"/>
<dbReference type="SUPFAM" id="SSF55909">
    <property type="entry name" value="Pentein"/>
    <property type="match status" value="1"/>
</dbReference>
<dbReference type="GO" id="GO:0042256">
    <property type="term" value="P:cytosolic ribosome assembly"/>
    <property type="evidence" value="ECO:0007669"/>
    <property type="project" value="InterPro"/>
</dbReference>
<keyword evidence="6" id="KW-1185">Reference proteome</keyword>
<sequence length="258" mass="29771">MIIDNQIEGLTCDMSGNFLDIYLDENNNSLSNIDNLSNLPKSTFSFKTNVMQCIDDKYNMDEKEKIDQIKISKASLNYQTLKIKATKNSVKRALFVEKDEINHEANIKLVQKQLEELEKQESEKWNFDFKNNCPLYSQNNRYEWFTEVRKPLSKQTIENLDAKQQVSPSKQSDNIPVRWNLKRKSSISGTVNRGSDVISGGLVVNDWCAFSGFDTTSTELSIISRIFKLQEESDSSSIKLGLRNPIIERYIKINIYLN</sequence>
<evidence type="ECO:0000313" key="6">
    <source>
        <dbReference type="Proteomes" id="UP001291623"/>
    </source>
</evidence>
<name>A0AAE1QPK8_9SOLA</name>
<dbReference type="GO" id="GO:0051726">
    <property type="term" value="P:regulation of cell cycle"/>
    <property type="evidence" value="ECO:0007669"/>
    <property type="project" value="InterPro"/>
</dbReference>
<evidence type="ECO:0000256" key="1">
    <source>
        <dbReference type="ARBA" id="ARBA00022540"/>
    </source>
</evidence>
<evidence type="ECO:0000256" key="3">
    <source>
        <dbReference type="ARBA" id="ARBA00023013"/>
    </source>
</evidence>
<gene>
    <name evidence="5" type="ORF">RND71_043521</name>
</gene>
<dbReference type="GO" id="GO:0003743">
    <property type="term" value="F:translation initiation factor activity"/>
    <property type="evidence" value="ECO:0007669"/>
    <property type="project" value="UniProtKB-KW"/>
</dbReference>
<evidence type="ECO:0000313" key="5">
    <source>
        <dbReference type="EMBL" id="KAK4336949.1"/>
    </source>
</evidence>
<dbReference type="PANTHER" id="PTHR10784">
    <property type="entry name" value="TRANSLATION INITIATION FACTOR 6"/>
    <property type="match status" value="1"/>
</dbReference>
<dbReference type="Gene3D" id="4.10.365.10">
    <property type="entry name" value="p27"/>
    <property type="match status" value="1"/>
</dbReference>
<evidence type="ECO:0000256" key="2">
    <source>
        <dbReference type="ARBA" id="ARBA00022917"/>
    </source>
</evidence>
<accession>A0AAE1QPK8</accession>
<comment type="caution">
    <text evidence="5">The sequence shown here is derived from an EMBL/GenBank/DDBJ whole genome shotgun (WGS) entry which is preliminary data.</text>
</comment>
<dbReference type="InterPro" id="IPR003175">
    <property type="entry name" value="CDI_dom"/>
</dbReference>
<dbReference type="EMBL" id="JAVYJV010000072">
    <property type="protein sequence ID" value="KAK4336949.1"/>
    <property type="molecule type" value="Genomic_DNA"/>
</dbReference>
<dbReference type="InterPro" id="IPR002769">
    <property type="entry name" value="eIF6"/>
</dbReference>
<reference evidence="5" key="1">
    <citation type="submission" date="2023-12" db="EMBL/GenBank/DDBJ databases">
        <title>Genome assembly of Anisodus tanguticus.</title>
        <authorList>
            <person name="Wang Y.-J."/>
        </authorList>
    </citation>
    <scope>NUCLEOTIDE SEQUENCE</scope>
    <source>
        <strain evidence="5">KB-2021</strain>
        <tissue evidence="5">Leaf</tissue>
    </source>
</reference>
<keyword evidence="1" id="KW-0396">Initiation factor</keyword>
<dbReference type="GO" id="GO:0005634">
    <property type="term" value="C:nucleus"/>
    <property type="evidence" value="ECO:0007669"/>
    <property type="project" value="InterPro"/>
</dbReference>
<dbReference type="Pfam" id="PF02234">
    <property type="entry name" value="CDI"/>
    <property type="match status" value="1"/>
</dbReference>
<evidence type="ECO:0000259" key="4">
    <source>
        <dbReference type="Pfam" id="PF02234"/>
    </source>
</evidence>
<dbReference type="GO" id="GO:0043022">
    <property type="term" value="F:ribosome binding"/>
    <property type="evidence" value="ECO:0007669"/>
    <property type="project" value="InterPro"/>
</dbReference>
<dbReference type="GO" id="GO:0004861">
    <property type="term" value="F:cyclin-dependent protein serine/threonine kinase inhibitor activity"/>
    <property type="evidence" value="ECO:0007669"/>
    <property type="project" value="InterPro"/>
</dbReference>